<dbReference type="PANTHER" id="PTHR35024:SF4">
    <property type="entry name" value="POLYMER-FORMING CYTOSKELETAL PROTEIN"/>
    <property type="match status" value="1"/>
</dbReference>
<dbReference type="PANTHER" id="PTHR35024">
    <property type="entry name" value="HYPOTHETICAL CYTOSOLIC PROTEIN"/>
    <property type="match status" value="1"/>
</dbReference>
<sequence length="144" mass="14999">MFKSKSKHDGDMAVDALIGSQVEIRGDVVFSGSLYVEGRIIGKVVAEEGAKAMLTLAEHGRIEGEVRAAVVVLSGSMEGDVHASERIELTPSARVTGNVHYTVVEMSAGAQLNGRLLHTAAMAALPAPDAKTTEKSKKAEAAAA</sequence>
<keyword evidence="3" id="KW-1185">Reference proteome</keyword>
<dbReference type="Pfam" id="PF04519">
    <property type="entry name" value="Bactofilin"/>
    <property type="match status" value="1"/>
</dbReference>
<evidence type="ECO:0000313" key="2">
    <source>
        <dbReference type="EMBL" id="KRG72327.1"/>
    </source>
</evidence>
<comment type="caution">
    <text evidence="2">The sequence shown here is derived from an EMBL/GenBank/DDBJ whole genome shotgun (WGS) entry which is preliminary data.</text>
</comment>
<evidence type="ECO:0000313" key="3">
    <source>
        <dbReference type="Proteomes" id="UP000051863"/>
    </source>
</evidence>
<dbReference type="InterPro" id="IPR007607">
    <property type="entry name" value="BacA/B"/>
</dbReference>
<dbReference type="RefSeq" id="WP_057626418.1">
    <property type="nucleotide sequence ID" value="NZ_LDJJ01000005.1"/>
</dbReference>
<gene>
    <name evidence="2" type="ORF">ABB27_01280</name>
</gene>
<evidence type="ECO:0000256" key="1">
    <source>
        <dbReference type="ARBA" id="ARBA00044755"/>
    </source>
</evidence>
<name>A0A0R0D1X2_9GAMM</name>
<proteinExistence type="inferred from homology"/>
<protein>
    <submittedName>
        <fullName evidence="2">Cell shape determination protein CcmA</fullName>
    </submittedName>
</protein>
<comment type="similarity">
    <text evidence="1">Belongs to the bactofilin family.</text>
</comment>
<dbReference type="OrthoDB" id="5294247at2"/>
<dbReference type="EMBL" id="LDJJ01000005">
    <property type="protein sequence ID" value="KRG72327.1"/>
    <property type="molecule type" value="Genomic_DNA"/>
</dbReference>
<accession>A0A0R0D1X2</accession>
<organism evidence="2 3">
    <name type="scientific">Stenotrophomonas terrae</name>
    <dbReference type="NCBI Taxonomy" id="405446"/>
    <lineage>
        <taxon>Bacteria</taxon>
        <taxon>Pseudomonadati</taxon>
        <taxon>Pseudomonadota</taxon>
        <taxon>Gammaproteobacteria</taxon>
        <taxon>Lysobacterales</taxon>
        <taxon>Lysobacteraceae</taxon>
        <taxon>Stenotrophomonas</taxon>
    </lineage>
</organism>
<dbReference type="Proteomes" id="UP000051863">
    <property type="component" value="Unassembled WGS sequence"/>
</dbReference>
<dbReference type="AlphaFoldDB" id="A0A0R0D1X2"/>
<dbReference type="PATRIC" id="fig|405446.3.peg.2497"/>
<reference evidence="2 3" key="1">
    <citation type="submission" date="2015-05" db="EMBL/GenBank/DDBJ databases">
        <title>Genome sequencing and analysis of members of genus Stenotrophomonas.</title>
        <authorList>
            <person name="Patil P.P."/>
            <person name="Midha S."/>
            <person name="Patil P.B."/>
        </authorList>
    </citation>
    <scope>NUCLEOTIDE SEQUENCE [LARGE SCALE GENOMIC DNA]</scope>
    <source>
        <strain evidence="2 3">DSM 18941</strain>
    </source>
</reference>